<dbReference type="Proteomes" id="UP000190774">
    <property type="component" value="Unassembled WGS sequence"/>
</dbReference>
<name>A0A1T4YCL9_9BACT</name>
<feature type="region of interest" description="Disordered" evidence="1">
    <location>
        <begin position="57"/>
        <end position="98"/>
    </location>
</feature>
<evidence type="ECO:0000313" key="2">
    <source>
        <dbReference type="EMBL" id="SKA99514.1"/>
    </source>
</evidence>
<protein>
    <submittedName>
        <fullName evidence="2">Uncharacterized protein</fullName>
    </submittedName>
</protein>
<accession>A0A1T4YCL9</accession>
<evidence type="ECO:0000313" key="3">
    <source>
        <dbReference type="Proteomes" id="UP000190774"/>
    </source>
</evidence>
<sequence>MGRNRWEEDHPIKPSNSFQISLGFQKGGLRQREAPISWIISPCRTILQAEQPEREYAERSERYSPLVDAVSASEAKATAVSSRRDDGLDSDVLGKLGE</sequence>
<organism evidence="2 3">
    <name type="scientific">Prosthecobacter debontii</name>
    <dbReference type="NCBI Taxonomy" id="48467"/>
    <lineage>
        <taxon>Bacteria</taxon>
        <taxon>Pseudomonadati</taxon>
        <taxon>Verrucomicrobiota</taxon>
        <taxon>Verrucomicrobiia</taxon>
        <taxon>Verrucomicrobiales</taxon>
        <taxon>Verrucomicrobiaceae</taxon>
        <taxon>Prosthecobacter</taxon>
    </lineage>
</organism>
<reference evidence="3" key="1">
    <citation type="submission" date="2017-02" db="EMBL/GenBank/DDBJ databases">
        <authorList>
            <person name="Varghese N."/>
            <person name="Submissions S."/>
        </authorList>
    </citation>
    <scope>NUCLEOTIDE SEQUENCE [LARGE SCALE GENOMIC DNA]</scope>
    <source>
        <strain evidence="3">ATCC 700200</strain>
    </source>
</reference>
<evidence type="ECO:0000256" key="1">
    <source>
        <dbReference type="SAM" id="MobiDB-lite"/>
    </source>
</evidence>
<dbReference type="AlphaFoldDB" id="A0A1T4YCL9"/>
<gene>
    <name evidence="2" type="ORF">SAMN02745166_02960</name>
</gene>
<dbReference type="EMBL" id="FUYE01000009">
    <property type="protein sequence ID" value="SKA99514.1"/>
    <property type="molecule type" value="Genomic_DNA"/>
</dbReference>
<keyword evidence="3" id="KW-1185">Reference proteome</keyword>
<proteinExistence type="predicted"/>